<gene>
    <name evidence="3" type="ORF">HG542_23540</name>
</gene>
<keyword evidence="1" id="KW-0732">Signal</keyword>
<protein>
    <submittedName>
        <fullName evidence="3">Ricin-type beta-trefoil lectin domain protein</fullName>
    </submittedName>
</protein>
<dbReference type="PANTHER" id="PTHR31157">
    <property type="entry name" value="SCP DOMAIN-CONTAINING PROTEIN"/>
    <property type="match status" value="1"/>
</dbReference>
<dbReference type="Proteomes" id="UP000587462">
    <property type="component" value="Unassembled WGS sequence"/>
</dbReference>
<dbReference type="EMBL" id="JABBXF010000058">
    <property type="protein sequence ID" value="NVK80610.1"/>
    <property type="molecule type" value="Genomic_DNA"/>
</dbReference>
<dbReference type="SMART" id="SM00458">
    <property type="entry name" value="RICIN"/>
    <property type="match status" value="1"/>
</dbReference>
<sequence>MKRQLKKSHIWATLALAAAAVTAMPAAAQAADATGPVTGIGGKCLDVRGGRTDSGTPVQLYRCNGTDSQKWTYSYEPGRAGSPLVAFGKCLDVASGGTADRTPVRLWDCNGSGAQTWVRVEGGALLNPRSNKCLDVPGSSTADGTPLQIYSCNYSPAQVWNFPTGSSGRPSVDELKKQVMQLVNDYRAQNGKAALTYDSAVEHTAQDEADEEARRQQQGHWTYDGTFNARLKQYGYSRQPGATGENAAGAHGFWTDAQSVVQAWIGDQKHRDIMLGDYAYTGVGLVIDANGTYWWAQDFVG</sequence>
<dbReference type="PANTHER" id="PTHR31157:SF1">
    <property type="entry name" value="SCP DOMAIN-CONTAINING PROTEIN"/>
    <property type="match status" value="1"/>
</dbReference>
<dbReference type="AlphaFoldDB" id="A0A7Y7E913"/>
<dbReference type="RefSeq" id="WP_171084638.1">
    <property type="nucleotide sequence ID" value="NZ_BNBU01000017.1"/>
</dbReference>
<dbReference type="CDD" id="cd05379">
    <property type="entry name" value="CAP_bacterial"/>
    <property type="match status" value="1"/>
</dbReference>
<dbReference type="PROSITE" id="PS50231">
    <property type="entry name" value="RICIN_B_LECTIN"/>
    <property type="match status" value="1"/>
</dbReference>
<feature type="signal peptide" evidence="1">
    <location>
        <begin position="1"/>
        <end position="30"/>
    </location>
</feature>
<organism evidence="3 4">
    <name type="scientific">Streptomyces morookaense</name>
    <name type="common">Streptoverticillium morookaense</name>
    <dbReference type="NCBI Taxonomy" id="1970"/>
    <lineage>
        <taxon>Bacteria</taxon>
        <taxon>Bacillati</taxon>
        <taxon>Actinomycetota</taxon>
        <taxon>Actinomycetes</taxon>
        <taxon>Kitasatosporales</taxon>
        <taxon>Streptomycetaceae</taxon>
        <taxon>Streptomyces</taxon>
    </lineage>
</organism>
<dbReference type="Pfam" id="PF00188">
    <property type="entry name" value="CAP"/>
    <property type="match status" value="1"/>
</dbReference>
<comment type="caution">
    <text evidence="3">The sequence shown here is derived from an EMBL/GenBank/DDBJ whole genome shotgun (WGS) entry which is preliminary data.</text>
</comment>
<dbReference type="Gene3D" id="3.40.33.10">
    <property type="entry name" value="CAP"/>
    <property type="match status" value="1"/>
</dbReference>
<evidence type="ECO:0000313" key="3">
    <source>
        <dbReference type="EMBL" id="NVK80610.1"/>
    </source>
</evidence>
<evidence type="ECO:0000256" key="1">
    <source>
        <dbReference type="SAM" id="SignalP"/>
    </source>
</evidence>
<dbReference type="SUPFAM" id="SSF50370">
    <property type="entry name" value="Ricin B-like lectins"/>
    <property type="match status" value="1"/>
</dbReference>
<dbReference type="InterPro" id="IPR035940">
    <property type="entry name" value="CAP_sf"/>
</dbReference>
<evidence type="ECO:0000313" key="4">
    <source>
        <dbReference type="Proteomes" id="UP000587462"/>
    </source>
</evidence>
<accession>A0A7Y7E913</accession>
<dbReference type="InterPro" id="IPR035992">
    <property type="entry name" value="Ricin_B-like_lectins"/>
</dbReference>
<dbReference type="InterPro" id="IPR000772">
    <property type="entry name" value="Ricin_B_lectin"/>
</dbReference>
<name>A0A7Y7E913_STRMO</name>
<feature type="domain" description="Ricin B lectin" evidence="2">
    <location>
        <begin position="34"/>
        <end position="163"/>
    </location>
</feature>
<dbReference type="InterPro" id="IPR014044">
    <property type="entry name" value="CAP_dom"/>
</dbReference>
<keyword evidence="3" id="KW-0430">Lectin</keyword>
<dbReference type="Pfam" id="PF00652">
    <property type="entry name" value="Ricin_B_lectin"/>
    <property type="match status" value="1"/>
</dbReference>
<keyword evidence="4" id="KW-1185">Reference proteome</keyword>
<dbReference type="Gene3D" id="2.80.10.50">
    <property type="match status" value="2"/>
</dbReference>
<dbReference type="SUPFAM" id="SSF55797">
    <property type="entry name" value="PR-1-like"/>
    <property type="match status" value="1"/>
</dbReference>
<dbReference type="GO" id="GO:0030246">
    <property type="term" value="F:carbohydrate binding"/>
    <property type="evidence" value="ECO:0007669"/>
    <property type="project" value="UniProtKB-KW"/>
</dbReference>
<feature type="chain" id="PRO_5030798473" evidence="1">
    <location>
        <begin position="31"/>
        <end position="301"/>
    </location>
</feature>
<reference evidence="3 4" key="1">
    <citation type="submission" date="2020-04" db="EMBL/GenBank/DDBJ databases">
        <title>Draft Genome Sequence of Streptomyces morookaense DSM 40503, an 8-azaguanine-producing strain.</title>
        <authorList>
            <person name="Qi J."/>
            <person name="Gao J.-M."/>
        </authorList>
    </citation>
    <scope>NUCLEOTIDE SEQUENCE [LARGE SCALE GENOMIC DNA]</scope>
    <source>
        <strain evidence="3 4">DSM 40503</strain>
    </source>
</reference>
<proteinExistence type="predicted"/>
<dbReference type="CDD" id="cd23451">
    <property type="entry name" value="beta-trefoil_Ricin_laminarinase"/>
    <property type="match status" value="1"/>
</dbReference>
<evidence type="ECO:0000259" key="2">
    <source>
        <dbReference type="SMART" id="SM00458"/>
    </source>
</evidence>